<comment type="caution">
    <text evidence="2">The sequence shown here is derived from an EMBL/GenBank/DDBJ whole genome shotgun (WGS) entry which is preliminary data.</text>
</comment>
<proteinExistence type="predicted"/>
<feature type="transmembrane region" description="Helical" evidence="1">
    <location>
        <begin position="6"/>
        <end position="28"/>
    </location>
</feature>
<reference evidence="2" key="2">
    <citation type="submission" date="2020-09" db="EMBL/GenBank/DDBJ databases">
        <authorList>
            <person name="Sun Q."/>
            <person name="Zhou Y."/>
        </authorList>
    </citation>
    <scope>NUCLEOTIDE SEQUENCE</scope>
    <source>
        <strain evidence="2">CGMCC 1.15152</strain>
    </source>
</reference>
<protein>
    <submittedName>
        <fullName evidence="2">YggT family protein</fullName>
    </submittedName>
</protein>
<name>A0A916YF95_9MICO</name>
<dbReference type="AlphaFoldDB" id="A0A916YF95"/>
<evidence type="ECO:0000313" key="2">
    <source>
        <dbReference type="EMBL" id="GGD42217.1"/>
    </source>
</evidence>
<evidence type="ECO:0000313" key="3">
    <source>
        <dbReference type="Proteomes" id="UP000633205"/>
    </source>
</evidence>
<dbReference type="RefSeq" id="WP_188712452.1">
    <property type="nucleotide sequence ID" value="NZ_BMHO01000001.1"/>
</dbReference>
<dbReference type="GO" id="GO:0016020">
    <property type="term" value="C:membrane"/>
    <property type="evidence" value="ECO:0007669"/>
    <property type="project" value="InterPro"/>
</dbReference>
<accession>A0A916YF95</accession>
<gene>
    <name evidence="2" type="ORF">GCM10010915_24120</name>
</gene>
<keyword evidence="1" id="KW-0812">Transmembrane</keyword>
<dbReference type="Proteomes" id="UP000633205">
    <property type="component" value="Unassembled WGS sequence"/>
</dbReference>
<dbReference type="Pfam" id="PF02325">
    <property type="entry name" value="CCB3_YggT"/>
    <property type="match status" value="1"/>
</dbReference>
<keyword evidence="1" id="KW-1133">Transmembrane helix</keyword>
<evidence type="ECO:0000256" key="1">
    <source>
        <dbReference type="SAM" id="Phobius"/>
    </source>
</evidence>
<dbReference type="InterPro" id="IPR003425">
    <property type="entry name" value="CCB3/YggT"/>
</dbReference>
<organism evidence="2 3">
    <name type="scientific">Microbacterium faecale</name>
    <dbReference type="NCBI Taxonomy" id="1804630"/>
    <lineage>
        <taxon>Bacteria</taxon>
        <taxon>Bacillati</taxon>
        <taxon>Actinomycetota</taxon>
        <taxon>Actinomycetes</taxon>
        <taxon>Micrococcales</taxon>
        <taxon>Microbacteriaceae</taxon>
        <taxon>Microbacterium</taxon>
    </lineage>
</organism>
<keyword evidence="3" id="KW-1185">Reference proteome</keyword>
<dbReference type="EMBL" id="BMHO01000001">
    <property type="protein sequence ID" value="GGD42217.1"/>
    <property type="molecule type" value="Genomic_DNA"/>
</dbReference>
<feature type="transmembrane region" description="Helical" evidence="1">
    <location>
        <begin position="74"/>
        <end position="100"/>
    </location>
</feature>
<sequence>MAVIGFVASILHLLVSLYVVVLFARLILEFIPLFNREWRPRGTMLVICELVYTITDPPINFFRRHIRPIRIGPIAIDVGFALTLLICFVLSWILQAIAIIY</sequence>
<reference evidence="2" key="1">
    <citation type="journal article" date="2014" name="Int. J. Syst. Evol. Microbiol.">
        <title>Complete genome sequence of Corynebacterium casei LMG S-19264T (=DSM 44701T), isolated from a smear-ripened cheese.</title>
        <authorList>
            <consortium name="US DOE Joint Genome Institute (JGI-PGF)"/>
            <person name="Walter F."/>
            <person name="Albersmeier A."/>
            <person name="Kalinowski J."/>
            <person name="Ruckert C."/>
        </authorList>
    </citation>
    <scope>NUCLEOTIDE SEQUENCE</scope>
    <source>
        <strain evidence="2">CGMCC 1.15152</strain>
    </source>
</reference>
<keyword evidence="1" id="KW-0472">Membrane</keyword>